<evidence type="ECO:0000256" key="4">
    <source>
        <dbReference type="ARBA" id="ARBA00022729"/>
    </source>
</evidence>
<evidence type="ECO:0000313" key="11">
    <source>
        <dbReference type="EMBL" id="KAK1589823.1"/>
    </source>
</evidence>
<evidence type="ECO:0000256" key="5">
    <source>
        <dbReference type="ARBA" id="ARBA00022759"/>
    </source>
</evidence>
<dbReference type="Gene3D" id="3.10.450.30">
    <property type="entry name" value="Microbial ribonucleases"/>
    <property type="match status" value="1"/>
</dbReference>
<gene>
    <name evidence="11" type="ORF">LY79DRAFT_670417</name>
</gene>
<sequence length="148" mass="15550">MQLLLVLVSLFALVAQAVSPKPVAPAVPPKPVAPAVPAERLQKRSITCGSTTYSAAQVNAASNAACNHVRAGTVTRRTPYPHRYDNNEGFNFQVPGPYYEFPLKASGIYHGRNPGPDRVIINASCEQAGQVTHQGSTGSGFVGCSGTS</sequence>
<dbReference type="PIRSF" id="PIRSF037430">
    <property type="entry name" value="RNase_U2"/>
    <property type="match status" value="1"/>
</dbReference>
<reference evidence="11" key="1">
    <citation type="submission" date="2021-06" db="EMBL/GenBank/DDBJ databases">
        <title>Comparative genomics, transcriptomics and evolutionary studies reveal genomic signatures of adaptation to plant cell wall in hemibiotrophic fungi.</title>
        <authorList>
            <consortium name="DOE Joint Genome Institute"/>
            <person name="Baroncelli R."/>
            <person name="Diaz J.F."/>
            <person name="Benocci T."/>
            <person name="Peng M."/>
            <person name="Battaglia E."/>
            <person name="Haridas S."/>
            <person name="Andreopoulos W."/>
            <person name="Labutti K."/>
            <person name="Pangilinan J."/>
            <person name="Floch G.L."/>
            <person name="Makela M.R."/>
            <person name="Henrissat B."/>
            <person name="Grigoriev I.V."/>
            <person name="Crouch J.A."/>
            <person name="De Vries R.P."/>
            <person name="Sukno S.A."/>
            <person name="Thon M.R."/>
        </authorList>
    </citation>
    <scope>NUCLEOTIDE SEQUENCE</scope>
    <source>
        <strain evidence="11">CBS 125086</strain>
    </source>
</reference>
<dbReference type="Proteomes" id="UP001230504">
    <property type="component" value="Unassembled WGS sequence"/>
</dbReference>
<keyword evidence="6" id="KW-0378">Hydrolase</keyword>
<dbReference type="GeneID" id="85448016"/>
<comment type="similarity">
    <text evidence="1">Belongs to the ribonuclease N1/T1 family.</text>
</comment>
<evidence type="ECO:0000256" key="9">
    <source>
        <dbReference type="ARBA" id="ARBA00034015"/>
    </source>
</evidence>
<evidence type="ECO:0000313" key="12">
    <source>
        <dbReference type="Proteomes" id="UP001230504"/>
    </source>
</evidence>
<comment type="caution">
    <text evidence="11">The sequence shown here is derived from an EMBL/GenBank/DDBJ whole genome shotgun (WGS) entry which is preliminary data.</text>
</comment>
<dbReference type="GO" id="GO:0046589">
    <property type="term" value="F:ribonuclease T1 activity"/>
    <property type="evidence" value="ECO:0007669"/>
    <property type="project" value="UniProtKB-EC"/>
</dbReference>
<dbReference type="InterPro" id="IPR000026">
    <property type="entry name" value="N1-like"/>
</dbReference>
<proteinExistence type="inferred from homology"/>
<keyword evidence="7" id="KW-1015">Disulfide bond</keyword>
<evidence type="ECO:0000256" key="1">
    <source>
        <dbReference type="ARBA" id="ARBA00009006"/>
    </source>
</evidence>
<dbReference type="InterPro" id="IPR016191">
    <property type="entry name" value="Ribonuclease/ribotoxin"/>
</dbReference>
<dbReference type="EC" id="4.6.1.24" evidence="2"/>
<feature type="signal peptide" evidence="10">
    <location>
        <begin position="1"/>
        <end position="17"/>
    </location>
</feature>
<evidence type="ECO:0000256" key="6">
    <source>
        <dbReference type="ARBA" id="ARBA00022801"/>
    </source>
</evidence>
<keyword evidence="3" id="KW-0540">Nuclease</keyword>
<name>A0AAD8PYF4_9PEZI</name>
<dbReference type="GO" id="GO:0003723">
    <property type="term" value="F:RNA binding"/>
    <property type="evidence" value="ECO:0007669"/>
    <property type="project" value="InterPro"/>
</dbReference>
<dbReference type="EMBL" id="JAHLJV010000036">
    <property type="protein sequence ID" value="KAK1589823.1"/>
    <property type="molecule type" value="Genomic_DNA"/>
</dbReference>
<evidence type="ECO:0000256" key="7">
    <source>
        <dbReference type="ARBA" id="ARBA00023157"/>
    </source>
</evidence>
<keyword evidence="8" id="KW-0456">Lyase</keyword>
<dbReference type="InterPro" id="IPR048269">
    <property type="entry name" value="RNase_U2"/>
</dbReference>
<feature type="chain" id="PRO_5042068128" description="ribonuclease T1" evidence="10">
    <location>
        <begin position="18"/>
        <end position="148"/>
    </location>
</feature>
<dbReference type="SUPFAM" id="SSF53933">
    <property type="entry name" value="Microbial ribonucleases"/>
    <property type="match status" value="1"/>
</dbReference>
<dbReference type="AlphaFoldDB" id="A0AAD8PYF4"/>
<keyword evidence="5" id="KW-0255">Endonuclease</keyword>
<evidence type="ECO:0000256" key="8">
    <source>
        <dbReference type="ARBA" id="ARBA00023239"/>
    </source>
</evidence>
<evidence type="ECO:0000256" key="10">
    <source>
        <dbReference type="SAM" id="SignalP"/>
    </source>
</evidence>
<dbReference type="GO" id="GO:0016787">
    <property type="term" value="F:hydrolase activity"/>
    <property type="evidence" value="ECO:0007669"/>
    <property type="project" value="UniProtKB-KW"/>
</dbReference>
<comment type="catalytic activity">
    <reaction evidence="9">
        <text>[RNA] containing guanosine + H2O = an [RNA fragment]-3'-guanosine-3'-phosphate + a 5'-hydroxy-ribonucleotide-3'-[RNA fragment].</text>
        <dbReference type="EC" id="4.6.1.24"/>
    </reaction>
</comment>
<keyword evidence="12" id="KW-1185">Reference proteome</keyword>
<dbReference type="PANTHER" id="PTHR42104:SF1">
    <property type="entry name" value="EXTRACELLULAR GUANYL-SPECIFIC RIBONUCLEASE RNTA (AFU_ORTHOLOGUE AFUA_4G03230)"/>
    <property type="match status" value="1"/>
</dbReference>
<protein>
    <recommendedName>
        <fullName evidence="2">ribonuclease T1</fullName>
        <ecNumber evidence="2">4.6.1.24</ecNumber>
    </recommendedName>
</protein>
<keyword evidence="4 10" id="KW-0732">Signal</keyword>
<dbReference type="RefSeq" id="XP_060413360.1">
    <property type="nucleotide sequence ID" value="XM_060563776.1"/>
</dbReference>
<organism evidence="11 12">
    <name type="scientific">Colletotrichum navitas</name>
    <dbReference type="NCBI Taxonomy" id="681940"/>
    <lineage>
        <taxon>Eukaryota</taxon>
        <taxon>Fungi</taxon>
        <taxon>Dikarya</taxon>
        <taxon>Ascomycota</taxon>
        <taxon>Pezizomycotina</taxon>
        <taxon>Sordariomycetes</taxon>
        <taxon>Hypocreomycetidae</taxon>
        <taxon>Glomerellales</taxon>
        <taxon>Glomerellaceae</taxon>
        <taxon>Colletotrichum</taxon>
        <taxon>Colletotrichum graminicola species complex</taxon>
    </lineage>
</organism>
<accession>A0AAD8PYF4</accession>
<evidence type="ECO:0000256" key="2">
    <source>
        <dbReference type="ARBA" id="ARBA00012549"/>
    </source>
</evidence>
<dbReference type="PANTHER" id="PTHR42104">
    <property type="entry name" value="EXTRACELLULAR GUANYL-SPECIFIC RIBONUCLEASE RNTA (AFU_ORTHOLOGUE AFUA_4G03230)"/>
    <property type="match status" value="1"/>
</dbReference>
<dbReference type="Pfam" id="PF00545">
    <property type="entry name" value="Ribonuclease"/>
    <property type="match status" value="1"/>
</dbReference>
<evidence type="ECO:0000256" key="3">
    <source>
        <dbReference type="ARBA" id="ARBA00022722"/>
    </source>
</evidence>